<evidence type="ECO:0000313" key="1">
    <source>
        <dbReference type="EMBL" id="KAH3716748.1"/>
    </source>
</evidence>
<proteinExistence type="predicted"/>
<keyword evidence="2" id="KW-1185">Reference proteome</keyword>
<reference evidence="1" key="1">
    <citation type="journal article" date="2019" name="bioRxiv">
        <title>The Genome of the Zebra Mussel, Dreissena polymorpha: A Resource for Invasive Species Research.</title>
        <authorList>
            <person name="McCartney M.A."/>
            <person name="Auch B."/>
            <person name="Kono T."/>
            <person name="Mallez S."/>
            <person name="Zhang Y."/>
            <person name="Obille A."/>
            <person name="Becker A."/>
            <person name="Abrahante J.E."/>
            <person name="Garbe J."/>
            <person name="Badalamenti J.P."/>
            <person name="Herman A."/>
            <person name="Mangelson H."/>
            <person name="Liachko I."/>
            <person name="Sullivan S."/>
            <person name="Sone E.D."/>
            <person name="Koren S."/>
            <person name="Silverstein K.A.T."/>
            <person name="Beckman K.B."/>
            <person name="Gohl D.M."/>
        </authorList>
    </citation>
    <scope>NUCLEOTIDE SEQUENCE</scope>
    <source>
        <strain evidence="1">Duluth1</strain>
        <tissue evidence="1">Whole animal</tissue>
    </source>
</reference>
<reference evidence="1" key="2">
    <citation type="submission" date="2020-11" db="EMBL/GenBank/DDBJ databases">
        <authorList>
            <person name="McCartney M.A."/>
            <person name="Auch B."/>
            <person name="Kono T."/>
            <person name="Mallez S."/>
            <person name="Becker A."/>
            <person name="Gohl D.M."/>
            <person name="Silverstein K.A.T."/>
            <person name="Koren S."/>
            <person name="Bechman K.B."/>
            <person name="Herman A."/>
            <person name="Abrahante J.E."/>
            <person name="Garbe J."/>
        </authorList>
    </citation>
    <scope>NUCLEOTIDE SEQUENCE</scope>
    <source>
        <strain evidence="1">Duluth1</strain>
        <tissue evidence="1">Whole animal</tissue>
    </source>
</reference>
<dbReference type="Proteomes" id="UP000828390">
    <property type="component" value="Unassembled WGS sequence"/>
</dbReference>
<protein>
    <submittedName>
        <fullName evidence="1">Uncharacterized protein</fullName>
    </submittedName>
</protein>
<comment type="caution">
    <text evidence="1">The sequence shown here is derived from an EMBL/GenBank/DDBJ whole genome shotgun (WGS) entry which is preliminary data.</text>
</comment>
<accession>A0A9D4HGP2</accession>
<gene>
    <name evidence="1" type="ORF">DPMN_059477</name>
</gene>
<name>A0A9D4HGP2_DREPO</name>
<sequence>MEPRTRQEITNIHGIVKFEVSLQTTIDPTEPTSGWEPIPLNESISAQRALADGDTLRVWIRATDIIGNTKADSTVVKIDGTPPILHTNLTGKNYGLKRNIVNGPFNFSSLITFAASDSSSGVHKIGYKVIAKTQDMSIKEMYSNFTAANMETDLRSPFCKIVDDVCFLPDQTLYLDNCWLTVAKSDLNTATASVEVSVFNQAMLSTTTAFDLGPINSLHGLEKHDNISSALQ</sequence>
<dbReference type="AlphaFoldDB" id="A0A9D4HGP2"/>
<organism evidence="1 2">
    <name type="scientific">Dreissena polymorpha</name>
    <name type="common">Zebra mussel</name>
    <name type="synonym">Mytilus polymorpha</name>
    <dbReference type="NCBI Taxonomy" id="45954"/>
    <lineage>
        <taxon>Eukaryota</taxon>
        <taxon>Metazoa</taxon>
        <taxon>Spiralia</taxon>
        <taxon>Lophotrochozoa</taxon>
        <taxon>Mollusca</taxon>
        <taxon>Bivalvia</taxon>
        <taxon>Autobranchia</taxon>
        <taxon>Heteroconchia</taxon>
        <taxon>Euheterodonta</taxon>
        <taxon>Imparidentia</taxon>
        <taxon>Neoheterodontei</taxon>
        <taxon>Myida</taxon>
        <taxon>Dreissenoidea</taxon>
        <taxon>Dreissenidae</taxon>
        <taxon>Dreissena</taxon>
    </lineage>
</organism>
<dbReference type="EMBL" id="JAIWYP010000013">
    <property type="protein sequence ID" value="KAH3716748.1"/>
    <property type="molecule type" value="Genomic_DNA"/>
</dbReference>
<evidence type="ECO:0000313" key="2">
    <source>
        <dbReference type="Proteomes" id="UP000828390"/>
    </source>
</evidence>